<proteinExistence type="predicted"/>
<dbReference type="RefSeq" id="WP_119790575.1">
    <property type="nucleotide sequence ID" value="NZ_QYZD01000001.1"/>
</dbReference>
<reference evidence="1 2" key="1">
    <citation type="submission" date="2018-09" db="EMBL/GenBank/DDBJ databases">
        <title>Paenibacillus SK2017-BO5.</title>
        <authorList>
            <person name="Piskunova J.V."/>
            <person name="Dubiley S.A."/>
            <person name="Severinov K.V."/>
        </authorList>
    </citation>
    <scope>NUCLEOTIDE SEQUENCE [LARGE SCALE GENOMIC DNA]</scope>
    <source>
        <strain evidence="1 2">BO5</strain>
    </source>
</reference>
<dbReference type="EMBL" id="QYZD01000001">
    <property type="protein sequence ID" value="RJG26916.1"/>
    <property type="molecule type" value="Genomic_DNA"/>
</dbReference>
<sequence>MKTEAKDKAAYLKLIKWTEAGQVNLEFKNGKDVVRLQFSLMSAENAKKYGKQKGYHFTAADEFDEETKKKYPQFVQNTLSWTDNQYQFLTFRRIRKIH</sequence>
<evidence type="ECO:0000313" key="2">
    <source>
        <dbReference type="Proteomes" id="UP000266177"/>
    </source>
</evidence>
<dbReference type="OrthoDB" id="2621849at2"/>
<dbReference type="Proteomes" id="UP000266177">
    <property type="component" value="Unassembled WGS sequence"/>
</dbReference>
<comment type="caution">
    <text evidence="1">The sequence shown here is derived from an EMBL/GenBank/DDBJ whole genome shotgun (WGS) entry which is preliminary data.</text>
</comment>
<accession>A0A3A3GTJ3</accession>
<protein>
    <submittedName>
        <fullName evidence="1">Uncharacterized protein</fullName>
    </submittedName>
</protein>
<name>A0A3A3GTJ3_PANTH</name>
<evidence type="ECO:0000313" key="1">
    <source>
        <dbReference type="EMBL" id="RJG26916.1"/>
    </source>
</evidence>
<organism evidence="1 2">
    <name type="scientific">Paenibacillus thiaminolyticus</name>
    <name type="common">Bacillus thiaminolyticus</name>
    <dbReference type="NCBI Taxonomy" id="49283"/>
    <lineage>
        <taxon>Bacteria</taxon>
        <taxon>Bacillati</taxon>
        <taxon>Bacillota</taxon>
        <taxon>Bacilli</taxon>
        <taxon>Bacillales</taxon>
        <taxon>Paenibacillaceae</taxon>
        <taxon>Paenibacillus</taxon>
    </lineage>
</organism>
<gene>
    <name evidence="1" type="ORF">DQX05_02550</name>
</gene>
<dbReference type="AlphaFoldDB" id="A0A3A3GTJ3"/>